<comment type="function">
    <text evidence="21">Protein C is a vitamin K-dependent serine protease that regulates blood coagulation by inactivating factors Va and VIIIa in the presence of calcium ions and phospholipids. Exerts a protective effect on the endothelial cell barrier function.</text>
</comment>
<dbReference type="EC" id="3.4.21.69" evidence="22"/>
<keyword evidence="11 29" id="KW-0378">Hydrolase</keyword>
<sequence length="430" mass="49121">MWQLIMLLMYLTISGHGTSVFYSSQDANRVLKIQKRANNFWDELMPANLERECIEEVCNLEEANEIFETREATLSFWTKYYDGDQCMSNLCVNGTCKDNIGRFDCICHHGWEGHLCQYEALYSNCSINHGGCEHFCVEDPESNQRHCSCASGYKLNDDHCKCDAAVEFPCGMVKKQQVPFDIRIIGGKPEKKGDSPWQVLLLLDKKFKCGGVLIHPTWVLTAAHCTEDQGRYQVRLGEYDRRRFENTEQQIAVDKILIHTNYQKSDNDIALLHLARPATLNNHVLPICLPDKWLAEHQLMKAEKQVIVTGWGSQNNSFQNRSFLLNYIEIPLAPRNECIDAMENVITENMLCAGKLGDNRDACRGDSGGPMVTKFGNIWYLIGLVSWGEGCGKLYNFGIYTKVSQYLEWIQQQMVENDILFQGNTTHLKA</sequence>
<evidence type="ECO:0000256" key="21">
    <source>
        <dbReference type="ARBA" id="ARBA00037553"/>
    </source>
</evidence>
<keyword evidence="16" id="KW-0094">Blood coagulation</keyword>
<comment type="caution">
    <text evidence="28">Lacks conserved residue(s) required for the propagation of feature annotation.</text>
</comment>
<evidence type="ECO:0000259" key="33">
    <source>
        <dbReference type="PROSITE" id="PS50998"/>
    </source>
</evidence>
<feature type="active site" description="Charge relay system" evidence="27">
    <location>
        <position position="224"/>
    </location>
</feature>
<keyword evidence="34" id="KW-1185">Reference proteome</keyword>
<dbReference type="GO" id="GO:0005615">
    <property type="term" value="C:extracellular space"/>
    <property type="evidence" value="ECO:0007669"/>
    <property type="project" value="TreeGrafter"/>
</dbReference>
<dbReference type="InterPro" id="IPR009003">
    <property type="entry name" value="Peptidase_S1_PA"/>
</dbReference>
<dbReference type="SMART" id="SM00069">
    <property type="entry name" value="GLA"/>
    <property type="match status" value="1"/>
</dbReference>
<evidence type="ECO:0000256" key="10">
    <source>
        <dbReference type="ARBA" id="ARBA00022737"/>
    </source>
</evidence>
<dbReference type="GO" id="GO:0004252">
    <property type="term" value="F:serine-type endopeptidase activity"/>
    <property type="evidence" value="ECO:0007669"/>
    <property type="project" value="UniProtKB-EC"/>
</dbReference>
<dbReference type="GO" id="GO:0007596">
    <property type="term" value="P:blood coagulation"/>
    <property type="evidence" value="ECO:0007669"/>
    <property type="project" value="UniProtKB-KW"/>
</dbReference>
<dbReference type="KEGG" id="gsh:117367204"/>
<dbReference type="SUPFAM" id="SSF57630">
    <property type="entry name" value="GLA-domain"/>
    <property type="match status" value="1"/>
</dbReference>
<keyword evidence="4" id="KW-0301">Gamma-carboxyglutamic acid</keyword>
<evidence type="ECO:0000256" key="4">
    <source>
        <dbReference type="ARBA" id="ARBA00022479"/>
    </source>
</evidence>
<keyword evidence="30" id="KW-0732">Signal</keyword>
<dbReference type="GO" id="GO:0005783">
    <property type="term" value="C:endoplasmic reticulum"/>
    <property type="evidence" value="ECO:0007669"/>
    <property type="project" value="UniProtKB-SubCell"/>
</dbReference>
<keyword evidence="17" id="KW-0865">Zymogen</keyword>
<evidence type="ECO:0000256" key="6">
    <source>
        <dbReference type="ARBA" id="ARBA00022536"/>
    </source>
</evidence>
<dbReference type="SUPFAM" id="SSF50494">
    <property type="entry name" value="Trypsin-like serine proteases"/>
    <property type="match status" value="1"/>
</dbReference>
<name>A0A6P8SBD3_GEOSA</name>
<dbReference type="InterPro" id="IPR017857">
    <property type="entry name" value="Coagulation_fac-like_Gla_dom"/>
</dbReference>
<dbReference type="SUPFAM" id="SSF57184">
    <property type="entry name" value="Growth factor receptor domain"/>
    <property type="match status" value="1"/>
</dbReference>
<feature type="chain" id="PRO_5028175065" description="Vitamin K-dependent protein C" evidence="30">
    <location>
        <begin position="18"/>
        <end position="430"/>
    </location>
</feature>
<evidence type="ECO:0000259" key="32">
    <source>
        <dbReference type="PROSITE" id="PS50240"/>
    </source>
</evidence>
<dbReference type="Pfam" id="PF14670">
    <property type="entry name" value="FXa_inhibition"/>
    <property type="match status" value="1"/>
</dbReference>
<evidence type="ECO:0000256" key="16">
    <source>
        <dbReference type="ARBA" id="ARBA00023084"/>
    </source>
</evidence>
<keyword evidence="19" id="KW-0325">Glycoprotein</keyword>
<dbReference type="PROSITE" id="PS01186">
    <property type="entry name" value="EGF_2"/>
    <property type="match status" value="1"/>
</dbReference>
<dbReference type="AlphaFoldDB" id="A0A6P8SBD3"/>
<evidence type="ECO:0000256" key="9">
    <source>
        <dbReference type="ARBA" id="ARBA00022696"/>
    </source>
</evidence>
<evidence type="ECO:0000256" key="22">
    <source>
        <dbReference type="ARBA" id="ARBA00038995"/>
    </source>
</evidence>
<feature type="domain" description="Peptidase S1" evidence="32">
    <location>
        <begin position="184"/>
        <end position="415"/>
    </location>
</feature>
<dbReference type="GeneID" id="117367204"/>
<evidence type="ECO:0000259" key="31">
    <source>
        <dbReference type="PROSITE" id="PS50026"/>
    </source>
</evidence>
<feature type="active site" description="Charge relay system" evidence="27">
    <location>
        <position position="367"/>
    </location>
</feature>
<dbReference type="PROSITE" id="PS00010">
    <property type="entry name" value="ASX_HYDROXYL"/>
    <property type="match status" value="1"/>
</dbReference>
<dbReference type="PRINTS" id="PR00001">
    <property type="entry name" value="GLABLOOD"/>
</dbReference>
<dbReference type="CDD" id="cd00190">
    <property type="entry name" value="Tryp_SPc"/>
    <property type="match status" value="1"/>
</dbReference>
<dbReference type="GO" id="GO:0005794">
    <property type="term" value="C:Golgi apparatus"/>
    <property type="evidence" value="ECO:0007669"/>
    <property type="project" value="UniProtKB-SubCell"/>
</dbReference>
<evidence type="ECO:0000256" key="23">
    <source>
        <dbReference type="ARBA" id="ARBA00040219"/>
    </source>
</evidence>
<dbReference type="InterPro" id="IPR033116">
    <property type="entry name" value="TRYPSIN_SER"/>
</dbReference>
<dbReference type="InterPro" id="IPR012224">
    <property type="entry name" value="Pept_S1A_FX"/>
</dbReference>
<dbReference type="InterPro" id="IPR018097">
    <property type="entry name" value="EGF_Ca-bd_CS"/>
</dbReference>
<dbReference type="SMART" id="SM00020">
    <property type="entry name" value="Tryp_SPc"/>
    <property type="match status" value="1"/>
</dbReference>
<evidence type="ECO:0000256" key="25">
    <source>
        <dbReference type="ARBA" id="ARBA00042403"/>
    </source>
</evidence>
<evidence type="ECO:0000256" key="1">
    <source>
        <dbReference type="ARBA" id="ARBA00004240"/>
    </source>
</evidence>
<evidence type="ECO:0000256" key="7">
    <source>
        <dbReference type="ARBA" id="ARBA00022670"/>
    </source>
</evidence>
<dbReference type="Pfam" id="PF00594">
    <property type="entry name" value="Gla"/>
    <property type="match status" value="1"/>
</dbReference>
<dbReference type="GO" id="GO:0005509">
    <property type="term" value="F:calcium ion binding"/>
    <property type="evidence" value="ECO:0007669"/>
    <property type="project" value="InterPro"/>
</dbReference>
<feature type="active site" description="Charge relay system" evidence="27">
    <location>
        <position position="268"/>
    </location>
</feature>
<dbReference type="PIRSF" id="PIRSF001143">
    <property type="entry name" value="Factor_X"/>
    <property type="match status" value="1"/>
</dbReference>
<dbReference type="PROSITE" id="PS50998">
    <property type="entry name" value="GLA_2"/>
    <property type="match status" value="1"/>
</dbReference>
<keyword evidence="15" id="KW-0333">Golgi apparatus</keyword>
<dbReference type="PROSITE" id="PS50240">
    <property type="entry name" value="TRYPSIN_DOM"/>
    <property type="match status" value="1"/>
</dbReference>
<dbReference type="InterPro" id="IPR001254">
    <property type="entry name" value="Trypsin_dom"/>
</dbReference>
<keyword evidence="5" id="KW-0964">Secreted</keyword>
<evidence type="ECO:0000256" key="11">
    <source>
        <dbReference type="ARBA" id="ARBA00022801"/>
    </source>
</evidence>
<evidence type="ECO:0000256" key="13">
    <source>
        <dbReference type="ARBA" id="ARBA00022825"/>
    </source>
</evidence>
<dbReference type="PROSITE" id="PS00011">
    <property type="entry name" value="GLA_1"/>
    <property type="match status" value="1"/>
</dbReference>
<dbReference type="Gene3D" id="2.40.10.10">
    <property type="entry name" value="Trypsin-like serine proteases"/>
    <property type="match status" value="2"/>
</dbReference>
<evidence type="ECO:0000256" key="26">
    <source>
        <dbReference type="ARBA" id="ARBA00042906"/>
    </source>
</evidence>
<evidence type="ECO:0000256" key="30">
    <source>
        <dbReference type="SAM" id="SignalP"/>
    </source>
</evidence>
<dbReference type="PRINTS" id="PR00722">
    <property type="entry name" value="CHYMOTRYPSIN"/>
</dbReference>
<dbReference type="Pfam" id="PF00089">
    <property type="entry name" value="Trypsin"/>
    <property type="match status" value="1"/>
</dbReference>
<dbReference type="Gene3D" id="4.10.740.10">
    <property type="entry name" value="Coagulation Factor IX"/>
    <property type="match status" value="1"/>
</dbReference>
<evidence type="ECO:0000256" key="3">
    <source>
        <dbReference type="ARBA" id="ARBA00004613"/>
    </source>
</evidence>
<dbReference type="GO" id="GO:0006508">
    <property type="term" value="P:proteolysis"/>
    <property type="evidence" value="ECO:0007669"/>
    <property type="project" value="UniProtKB-KW"/>
</dbReference>
<dbReference type="OrthoDB" id="9028152at2759"/>
<keyword evidence="8" id="KW-0165">Cleavage on pair of basic residues</keyword>
<comment type="subcellular location">
    <subcellularLocation>
        <location evidence="1">Endoplasmic reticulum</location>
    </subcellularLocation>
    <subcellularLocation>
        <location evidence="2">Golgi apparatus</location>
    </subcellularLocation>
    <subcellularLocation>
        <location evidence="3">Secreted</location>
    </subcellularLocation>
</comment>
<dbReference type="InterPro" id="IPR043504">
    <property type="entry name" value="Peptidase_S1_PA_chymotrypsin"/>
</dbReference>
<dbReference type="InterPro" id="IPR018114">
    <property type="entry name" value="TRYPSIN_HIS"/>
</dbReference>
<dbReference type="PROSITE" id="PS00135">
    <property type="entry name" value="TRYPSIN_SER"/>
    <property type="match status" value="1"/>
</dbReference>
<dbReference type="CTD" id="5624"/>
<dbReference type="InterPro" id="IPR035972">
    <property type="entry name" value="GLA-like_dom_SF"/>
</dbReference>
<organism evidence="34 35">
    <name type="scientific">Geotrypetes seraphini</name>
    <name type="common">Gaboon caecilian</name>
    <name type="synonym">Caecilia seraphini</name>
    <dbReference type="NCBI Taxonomy" id="260995"/>
    <lineage>
        <taxon>Eukaryota</taxon>
        <taxon>Metazoa</taxon>
        <taxon>Chordata</taxon>
        <taxon>Craniata</taxon>
        <taxon>Vertebrata</taxon>
        <taxon>Euteleostomi</taxon>
        <taxon>Amphibia</taxon>
        <taxon>Gymnophiona</taxon>
        <taxon>Geotrypetes</taxon>
    </lineage>
</organism>
<comment type="catalytic activity">
    <reaction evidence="20">
        <text>Degradation of blood coagulation factors Va and VIIIa.</text>
        <dbReference type="EC" id="3.4.21.69"/>
    </reaction>
</comment>
<dbReference type="PANTHER" id="PTHR24278">
    <property type="entry name" value="COAGULATION FACTOR"/>
    <property type="match status" value="1"/>
</dbReference>
<evidence type="ECO:0000256" key="19">
    <source>
        <dbReference type="ARBA" id="ARBA00023180"/>
    </source>
</evidence>
<dbReference type="FunFam" id="2.10.25.10:FF:000006">
    <property type="entry name" value="Versican core protein-like isoform 1"/>
    <property type="match status" value="1"/>
</dbReference>
<keyword evidence="13 29" id="KW-0720">Serine protease</keyword>
<dbReference type="FunFam" id="2.40.10.10:FF:000003">
    <property type="entry name" value="Transmembrane serine protease 3"/>
    <property type="match status" value="1"/>
</dbReference>
<accession>A0A6P8SBD3</accession>
<dbReference type="Proteomes" id="UP000515159">
    <property type="component" value="Chromosome 9"/>
</dbReference>
<reference evidence="35" key="1">
    <citation type="submission" date="2025-08" db="UniProtKB">
        <authorList>
            <consortium name="RefSeq"/>
        </authorList>
    </citation>
    <scope>IDENTIFICATION</scope>
</reference>
<evidence type="ECO:0000256" key="14">
    <source>
        <dbReference type="ARBA" id="ARBA00022837"/>
    </source>
</evidence>
<dbReference type="InterPro" id="IPR009030">
    <property type="entry name" value="Growth_fac_rcpt_cys_sf"/>
</dbReference>
<feature type="domain" description="EGF-like" evidence="31">
    <location>
        <begin position="82"/>
        <end position="117"/>
    </location>
</feature>
<dbReference type="InterPro" id="IPR000152">
    <property type="entry name" value="EGF-type_Asp/Asn_hydroxyl_site"/>
</dbReference>
<evidence type="ECO:0000256" key="27">
    <source>
        <dbReference type="PIRSR" id="PIRSR001143-1"/>
    </source>
</evidence>
<protein>
    <recommendedName>
        <fullName evidence="23">Vitamin K-dependent protein C</fullName>
        <ecNumber evidence="22">3.4.21.69</ecNumber>
    </recommendedName>
    <alternativeName>
        <fullName evidence="26">Anticoagulant protein C</fullName>
    </alternativeName>
    <alternativeName>
        <fullName evidence="24">Autoprothrombin IIA</fullName>
    </alternativeName>
    <alternativeName>
        <fullName evidence="25">Blood coagulation factor XIV</fullName>
    </alternativeName>
</protein>
<dbReference type="PANTHER" id="PTHR24278:SF0">
    <property type="entry name" value="VITAMIN K-DEPENDENT PROTEIN C"/>
    <property type="match status" value="1"/>
</dbReference>
<dbReference type="SMART" id="SM00181">
    <property type="entry name" value="EGF"/>
    <property type="match status" value="2"/>
</dbReference>
<feature type="signal peptide" evidence="30">
    <location>
        <begin position="1"/>
        <end position="17"/>
    </location>
</feature>
<dbReference type="PROSITE" id="PS50026">
    <property type="entry name" value="EGF_3"/>
    <property type="match status" value="1"/>
</dbReference>
<dbReference type="SMART" id="SM00179">
    <property type="entry name" value="EGF_CA"/>
    <property type="match status" value="1"/>
</dbReference>
<evidence type="ECO:0000313" key="34">
    <source>
        <dbReference type="Proteomes" id="UP000515159"/>
    </source>
</evidence>
<dbReference type="InterPro" id="IPR001881">
    <property type="entry name" value="EGF-like_Ca-bd_dom"/>
</dbReference>
<keyword evidence="9" id="KW-0356">Hemostasis</keyword>
<dbReference type="PROSITE" id="PS00134">
    <property type="entry name" value="TRYPSIN_HIS"/>
    <property type="match status" value="1"/>
</dbReference>
<dbReference type="InParanoid" id="A0A6P8SBD3"/>
<feature type="disulfide bond" evidence="28">
    <location>
        <begin position="107"/>
        <end position="116"/>
    </location>
</feature>
<keyword evidence="12" id="KW-0256">Endoplasmic reticulum</keyword>
<dbReference type="Gene3D" id="2.10.25.10">
    <property type="entry name" value="Laminin"/>
    <property type="match status" value="2"/>
</dbReference>
<evidence type="ECO:0000256" key="15">
    <source>
        <dbReference type="ARBA" id="ARBA00023034"/>
    </source>
</evidence>
<gene>
    <name evidence="35" type="primary">PROC</name>
</gene>
<evidence type="ECO:0000313" key="35">
    <source>
        <dbReference type="RefSeq" id="XP_033815492.1"/>
    </source>
</evidence>
<evidence type="ECO:0000256" key="8">
    <source>
        <dbReference type="ARBA" id="ARBA00022685"/>
    </source>
</evidence>
<keyword evidence="18 28" id="KW-1015">Disulfide bond</keyword>
<dbReference type="InterPro" id="IPR001314">
    <property type="entry name" value="Peptidase_S1A"/>
</dbReference>
<dbReference type="PROSITE" id="PS00022">
    <property type="entry name" value="EGF_1"/>
    <property type="match status" value="1"/>
</dbReference>
<proteinExistence type="predicted"/>
<dbReference type="InterPro" id="IPR050442">
    <property type="entry name" value="Peptidase_S1_coag_factors"/>
</dbReference>
<dbReference type="PROSITE" id="PS01187">
    <property type="entry name" value="EGF_CA"/>
    <property type="match status" value="1"/>
</dbReference>
<evidence type="ECO:0000256" key="17">
    <source>
        <dbReference type="ARBA" id="ARBA00023145"/>
    </source>
</evidence>
<evidence type="ECO:0000256" key="5">
    <source>
        <dbReference type="ARBA" id="ARBA00022525"/>
    </source>
</evidence>
<evidence type="ECO:0000256" key="12">
    <source>
        <dbReference type="ARBA" id="ARBA00022824"/>
    </source>
</evidence>
<dbReference type="InterPro" id="IPR000294">
    <property type="entry name" value="GLA_domain"/>
</dbReference>
<keyword evidence="14" id="KW-0106">Calcium</keyword>
<dbReference type="GO" id="GO:0030195">
    <property type="term" value="P:negative regulation of blood coagulation"/>
    <property type="evidence" value="ECO:0007669"/>
    <property type="project" value="TreeGrafter"/>
</dbReference>
<keyword evidence="10" id="KW-0677">Repeat</keyword>
<dbReference type="InterPro" id="IPR000742">
    <property type="entry name" value="EGF"/>
</dbReference>
<evidence type="ECO:0000256" key="29">
    <source>
        <dbReference type="RuleBase" id="RU363034"/>
    </source>
</evidence>
<dbReference type="FunCoup" id="A0A6P8SBD3">
    <property type="interactions" value="282"/>
</dbReference>
<keyword evidence="7 29" id="KW-0645">Protease</keyword>
<feature type="domain" description="Gla" evidence="33">
    <location>
        <begin position="36"/>
        <end position="82"/>
    </location>
</feature>
<dbReference type="RefSeq" id="XP_033815492.1">
    <property type="nucleotide sequence ID" value="XM_033959601.1"/>
</dbReference>
<dbReference type="FunFam" id="4.10.740.10:FF:000001">
    <property type="entry name" value="vitamin K-dependent protein S"/>
    <property type="match status" value="1"/>
</dbReference>
<dbReference type="CDD" id="cd00054">
    <property type="entry name" value="EGF_CA"/>
    <property type="match status" value="1"/>
</dbReference>
<evidence type="ECO:0000256" key="20">
    <source>
        <dbReference type="ARBA" id="ARBA00036045"/>
    </source>
</evidence>
<evidence type="ECO:0000256" key="2">
    <source>
        <dbReference type="ARBA" id="ARBA00004555"/>
    </source>
</evidence>
<feature type="disulfide bond" evidence="28">
    <location>
        <begin position="86"/>
        <end position="96"/>
    </location>
</feature>
<evidence type="ECO:0000256" key="18">
    <source>
        <dbReference type="ARBA" id="ARBA00023157"/>
    </source>
</evidence>
<keyword evidence="6 28" id="KW-0245">EGF-like domain</keyword>
<evidence type="ECO:0000256" key="24">
    <source>
        <dbReference type="ARBA" id="ARBA00041306"/>
    </source>
</evidence>
<evidence type="ECO:0000256" key="28">
    <source>
        <dbReference type="PROSITE-ProRule" id="PRU00076"/>
    </source>
</evidence>